<evidence type="ECO:0000256" key="15">
    <source>
        <dbReference type="ARBA" id="ARBA00036239"/>
    </source>
</evidence>
<protein>
    <recommendedName>
        <fullName evidence="24">5-hydroxytryptamine receptor 3A-like</fullName>
    </recommendedName>
</protein>
<dbReference type="InterPro" id="IPR006202">
    <property type="entry name" value="Neur_chan_lig-bd"/>
</dbReference>
<evidence type="ECO:0000259" key="21">
    <source>
        <dbReference type="Pfam" id="PF02932"/>
    </source>
</evidence>
<dbReference type="Pfam" id="PF02931">
    <property type="entry name" value="Neur_chan_LBD"/>
    <property type="match status" value="1"/>
</dbReference>
<evidence type="ECO:0000313" key="23">
    <source>
        <dbReference type="Proteomes" id="UP001460270"/>
    </source>
</evidence>
<sequence>MSLRGYDDPKSAEGTGPHAAPRSPGFMSPLCRGESCIHTDTVPCSLSHLMKKLLLQFTFACDLNALFTRHRREHISGSLNEIVPSHLAGATPSTPVANRAITKICAKTDGKIAAHIKEWWRRTKPPPSPHLFIYSNGEVEVQNDQVLVSTCRMRVHRFPFDTQSCNLSFKSVIHTVKDIRLVASESSIEATEQSLEVMRTQYEWLFINIKIQNITTFEEQDMVVYTINMRRRPLLYIVNFLCPVLFFVSLDLASFLISHGGGEKLTFKVTVLLAVTVLQLILNEILPSSSDQIPLIATYCIGFFALMLVSLLETIVVMYLMKKDDHPVPHRAEEEEESAGCVTEDTREQGVFRQMFHRDQSSKVSDEAASLEKILDELKHVEQSLVHLSGHHDKPGEWTRFARKSTESSSSSTWQWSPPFWLLFTSSGTWMNKGVEKSNTVYKSEF</sequence>
<keyword evidence="11" id="KW-1071">Ligand-gated ion channel</keyword>
<evidence type="ECO:0000256" key="6">
    <source>
        <dbReference type="ARBA" id="ARBA00023018"/>
    </source>
</evidence>
<comment type="caution">
    <text evidence="22">The sequence shown here is derived from an EMBL/GenBank/DDBJ whole genome shotgun (WGS) entry which is preliminary data.</text>
</comment>
<dbReference type="PANTHER" id="PTHR18945">
    <property type="entry name" value="NEUROTRANSMITTER GATED ION CHANNEL"/>
    <property type="match status" value="1"/>
</dbReference>
<dbReference type="InterPro" id="IPR018000">
    <property type="entry name" value="Neurotransmitter_ion_chnl_CS"/>
</dbReference>
<keyword evidence="5 19" id="KW-1133">Transmembrane helix</keyword>
<evidence type="ECO:0000256" key="5">
    <source>
        <dbReference type="ARBA" id="ARBA00022989"/>
    </source>
</evidence>
<gene>
    <name evidence="22" type="ORF">WMY93_012920</name>
</gene>
<comment type="subcellular location">
    <subcellularLocation>
        <location evidence="13">Postsynaptic cell membrane</location>
        <topology evidence="13">Multi-pass membrane protein</topology>
    </subcellularLocation>
</comment>
<evidence type="ECO:0000256" key="16">
    <source>
        <dbReference type="ARBA" id="ARBA00036634"/>
    </source>
</evidence>
<proteinExistence type="predicted"/>
<keyword evidence="2" id="KW-1003">Cell membrane</keyword>
<evidence type="ECO:0000256" key="13">
    <source>
        <dbReference type="ARBA" id="ARBA00034104"/>
    </source>
</evidence>
<dbReference type="InterPro" id="IPR036734">
    <property type="entry name" value="Neur_chan_lig-bd_sf"/>
</dbReference>
<dbReference type="Gene3D" id="2.70.170.10">
    <property type="entry name" value="Neurotransmitter-gated ion-channel ligand-binding domain"/>
    <property type="match status" value="1"/>
</dbReference>
<keyword evidence="12" id="KW-0407">Ion channel</keyword>
<feature type="region of interest" description="Disordered" evidence="18">
    <location>
        <begin position="1"/>
        <end position="23"/>
    </location>
</feature>
<evidence type="ECO:0000256" key="17">
    <source>
        <dbReference type="ARBA" id="ARBA00037540"/>
    </source>
</evidence>
<dbReference type="PROSITE" id="PS00236">
    <property type="entry name" value="NEUROTR_ION_CHANNEL"/>
    <property type="match status" value="1"/>
</dbReference>
<dbReference type="Gene3D" id="1.20.58.390">
    <property type="entry name" value="Neurotransmitter-gated ion-channel transmembrane domain"/>
    <property type="match status" value="1"/>
</dbReference>
<evidence type="ECO:0000313" key="22">
    <source>
        <dbReference type="EMBL" id="KAK7912709.1"/>
    </source>
</evidence>
<evidence type="ECO:0000256" key="11">
    <source>
        <dbReference type="ARBA" id="ARBA00023286"/>
    </source>
</evidence>
<evidence type="ECO:0000256" key="7">
    <source>
        <dbReference type="ARBA" id="ARBA00023065"/>
    </source>
</evidence>
<evidence type="ECO:0000256" key="2">
    <source>
        <dbReference type="ARBA" id="ARBA00022475"/>
    </source>
</evidence>
<comment type="catalytic activity">
    <reaction evidence="15">
        <text>Na(+)(in) = Na(+)(out)</text>
        <dbReference type="Rhea" id="RHEA:34963"/>
        <dbReference type="ChEBI" id="CHEBI:29101"/>
    </reaction>
</comment>
<dbReference type="InterPro" id="IPR049944">
    <property type="entry name" value="LGIC_TM_5-HT3"/>
</dbReference>
<evidence type="ECO:0000256" key="12">
    <source>
        <dbReference type="ARBA" id="ARBA00023303"/>
    </source>
</evidence>
<keyword evidence="6" id="KW-0770">Synapse</keyword>
<keyword evidence="7" id="KW-0406">Ion transport</keyword>
<dbReference type="GO" id="GO:0004888">
    <property type="term" value="F:transmembrane signaling receptor activity"/>
    <property type="evidence" value="ECO:0007669"/>
    <property type="project" value="InterPro"/>
</dbReference>
<dbReference type="InterPro" id="IPR006201">
    <property type="entry name" value="Neur_channel"/>
</dbReference>
<dbReference type="InterPro" id="IPR036719">
    <property type="entry name" value="Neuro-gated_channel_TM_sf"/>
</dbReference>
<dbReference type="InterPro" id="IPR038050">
    <property type="entry name" value="Neuro_actylchol_rec"/>
</dbReference>
<evidence type="ECO:0000256" key="3">
    <source>
        <dbReference type="ARBA" id="ARBA00022692"/>
    </source>
</evidence>
<feature type="transmembrane region" description="Helical" evidence="19">
    <location>
        <begin position="294"/>
        <end position="321"/>
    </location>
</feature>
<dbReference type="Proteomes" id="UP001460270">
    <property type="component" value="Unassembled WGS sequence"/>
</dbReference>
<dbReference type="GO" id="GO:0005230">
    <property type="term" value="F:extracellular ligand-gated monoatomic ion channel activity"/>
    <property type="evidence" value="ECO:0007669"/>
    <property type="project" value="InterPro"/>
</dbReference>
<keyword evidence="4" id="KW-0732">Signal</keyword>
<dbReference type="EMBL" id="JBBPFD010000009">
    <property type="protein sequence ID" value="KAK7912709.1"/>
    <property type="molecule type" value="Genomic_DNA"/>
</dbReference>
<keyword evidence="3 19" id="KW-0812">Transmembrane</keyword>
<keyword evidence="10" id="KW-0628">Postsynaptic cell membrane</keyword>
<dbReference type="SUPFAM" id="SSF90112">
    <property type="entry name" value="Neurotransmitter-gated ion-channel transmembrane pore"/>
    <property type="match status" value="1"/>
</dbReference>
<dbReference type="Pfam" id="PF02932">
    <property type="entry name" value="Neur_chan_memb"/>
    <property type="match status" value="1"/>
</dbReference>
<evidence type="ECO:0000256" key="14">
    <source>
        <dbReference type="ARBA" id="ARBA00034430"/>
    </source>
</evidence>
<comment type="catalytic activity">
    <reaction evidence="16">
        <text>Ca(2+)(in) = Ca(2+)(out)</text>
        <dbReference type="Rhea" id="RHEA:29671"/>
        <dbReference type="ChEBI" id="CHEBI:29108"/>
    </reaction>
</comment>
<feature type="domain" description="Neurotransmitter-gated ion-channel ligand-binding" evidence="20">
    <location>
        <begin position="129"/>
        <end position="233"/>
    </location>
</feature>
<dbReference type="AlphaFoldDB" id="A0AAW0P209"/>
<evidence type="ECO:0000256" key="19">
    <source>
        <dbReference type="SAM" id="Phobius"/>
    </source>
</evidence>
<feature type="transmembrane region" description="Helical" evidence="19">
    <location>
        <begin position="234"/>
        <end position="253"/>
    </location>
</feature>
<keyword evidence="9" id="KW-0675">Receptor</keyword>
<evidence type="ECO:0000256" key="8">
    <source>
        <dbReference type="ARBA" id="ARBA00023136"/>
    </source>
</evidence>
<organism evidence="22 23">
    <name type="scientific">Mugilogobius chulae</name>
    <name type="common">yellowstripe goby</name>
    <dbReference type="NCBI Taxonomy" id="88201"/>
    <lineage>
        <taxon>Eukaryota</taxon>
        <taxon>Metazoa</taxon>
        <taxon>Chordata</taxon>
        <taxon>Craniata</taxon>
        <taxon>Vertebrata</taxon>
        <taxon>Euteleostomi</taxon>
        <taxon>Actinopterygii</taxon>
        <taxon>Neopterygii</taxon>
        <taxon>Teleostei</taxon>
        <taxon>Neoteleostei</taxon>
        <taxon>Acanthomorphata</taxon>
        <taxon>Gobiaria</taxon>
        <taxon>Gobiiformes</taxon>
        <taxon>Gobioidei</taxon>
        <taxon>Gobiidae</taxon>
        <taxon>Gobionellinae</taxon>
        <taxon>Mugilogobius</taxon>
    </lineage>
</organism>
<evidence type="ECO:0008006" key="24">
    <source>
        <dbReference type="Google" id="ProtNLM"/>
    </source>
</evidence>
<feature type="compositionally biased region" description="Basic and acidic residues" evidence="18">
    <location>
        <begin position="1"/>
        <end position="11"/>
    </location>
</feature>
<keyword evidence="8 19" id="KW-0472">Membrane</keyword>
<evidence type="ECO:0000259" key="20">
    <source>
        <dbReference type="Pfam" id="PF02931"/>
    </source>
</evidence>
<evidence type="ECO:0000256" key="4">
    <source>
        <dbReference type="ARBA" id="ARBA00022729"/>
    </source>
</evidence>
<evidence type="ECO:0000256" key="9">
    <source>
        <dbReference type="ARBA" id="ARBA00023170"/>
    </source>
</evidence>
<dbReference type="InterPro" id="IPR006029">
    <property type="entry name" value="Neurotrans-gated_channel_TM"/>
</dbReference>
<evidence type="ECO:0000256" key="18">
    <source>
        <dbReference type="SAM" id="MobiDB-lite"/>
    </source>
</evidence>
<evidence type="ECO:0000256" key="10">
    <source>
        <dbReference type="ARBA" id="ARBA00023257"/>
    </source>
</evidence>
<reference evidence="23" key="1">
    <citation type="submission" date="2024-04" db="EMBL/GenBank/DDBJ databases">
        <title>Salinicola lusitanus LLJ914,a marine bacterium isolated from the Okinawa Trough.</title>
        <authorList>
            <person name="Li J."/>
        </authorList>
    </citation>
    <scope>NUCLEOTIDE SEQUENCE [LARGE SCALE GENOMIC DNA]</scope>
</reference>
<feature type="domain" description="Neurotransmitter-gated ion-channel transmembrane" evidence="21">
    <location>
        <begin position="242"/>
        <end position="334"/>
    </location>
</feature>
<dbReference type="GO" id="GO:0045211">
    <property type="term" value="C:postsynaptic membrane"/>
    <property type="evidence" value="ECO:0007669"/>
    <property type="project" value="UniProtKB-SubCell"/>
</dbReference>
<name>A0AAW0P209_9GOBI</name>
<accession>A0AAW0P209</accession>
<comment type="catalytic activity">
    <reaction evidence="14">
        <text>K(+)(in) = K(+)(out)</text>
        <dbReference type="Rhea" id="RHEA:29463"/>
        <dbReference type="ChEBI" id="CHEBI:29103"/>
    </reaction>
</comment>
<dbReference type="SUPFAM" id="SSF63712">
    <property type="entry name" value="Nicotinic receptor ligand binding domain-like"/>
    <property type="match status" value="1"/>
</dbReference>
<keyword evidence="23" id="KW-1185">Reference proteome</keyword>
<comment type="function">
    <text evidence="17">Forms serotonin (5-hydroxytryptamine/5-HT3)-activated cation-selective channel complexes, which when activated cause fast, depolarizing responses in neurons.</text>
</comment>
<keyword evidence="1" id="KW-0813">Transport</keyword>
<evidence type="ECO:0000256" key="1">
    <source>
        <dbReference type="ARBA" id="ARBA00022448"/>
    </source>
</evidence>
<dbReference type="CDD" id="cd19063">
    <property type="entry name" value="LGIC_TM_5-HT3"/>
    <property type="match status" value="1"/>
</dbReference>